<dbReference type="PANTHER" id="PTHR48050:SF13">
    <property type="entry name" value="STEROL 3-BETA-GLUCOSYLTRANSFERASE UGT80A2"/>
    <property type="match status" value="1"/>
</dbReference>
<evidence type="ECO:0000313" key="2">
    <source>
        <dbReference type="EMBL" id="MDQ2583631.1"/>
    </source>
</evidence>
<dbReference type="InterPro" id="IPR002213">
    <property type="entry name" value="UDP_glucos_trans"/>
</dbReference>
<evidence type="ECO:0000313" key="3">
    <source>
        <dbReference type="Proteomes" id="UP001225605"/>
    </source>
</evidence>
<dbReference type="InterPro" id="IPR010610">
    <property type="entry name" value="EryCIII-like_C"/>
</dbReference>
<sequence length="404" mass="43293">MRVLFTSTPTSGHLHPLVPLATALRDRGHEVAFACAANLLDDVRSLGFAGFAAGLSRDGDGDEEFTALKAGAKGLVPGVEMDRLAIARVMYGVRARRTAADLVPICREWRPDVLVRDSYEPAAAAVGELLDVPCASVDITPLYDTTPLMGDIAEEMDRLRDGVGLPPGDGVGMLHRYLHLCFALPRLLDPARPMPPITHHLRDGLFDNLGDQRLPPHLEHLGERPLVYVSFGTVAIRFYPGAYPGLMGTVLDGLADLDADVVATVGHDRDPADLGPRPANVHVERYLPQSLLLSRCSAVVNHGGFNTMTGAMVTGLPQVSIPLLTDDHDNARRFAALGLTRALDAATTTPGEVRSAVLGVLGDQAMRADIEKARAEMAELPGPDHAVDLLERLAVERVPLRPGS</sequence>
<reference evidence="2 3" key="1">
    <citation type="submission" date="2017-06" db="EMBL/GenBank/DDBJ databases">
        <title>Cultured bacterium strain Saccharothrix yanglingensis Hhs.015.</title>
        <authorList>
            <person name="Xia Y."/>
        </authorList>
    </citation>
    <scope>NUCLEOTIDE SEQUENCE [LARGE SCALE GENOMIC DNA]</scope>
    <source>
        <strain evidence="2 3">Hhs.015</strain>
    </source>
</reference>
<dbReference type="Pfam" id="PF06722">
    <property type="entry name" value="EryCIII-like_C"/>
    <property type="match status" value="1"/>
</dbReference>
<comment type="caution">
    <text evidence="2">The sequence shown here is derived from an EMBL/GenBank/DDBJ whole genome shotgun (WGS) entry which is preliminary data.</text>
</comment>
<feature type="domain" description="Erythromycin biosynthesis protein CIII-like C-terminal" evidence="1">
    <location>
        <begin position="250"/>
        <end position="392"/>
    </location>
</feature>
<dbReference type="PANTHER" id="PTHR48050">
    <property type="entry name" value="STEROL 3-BETA-GLUCOSYLTRANSFERASE"/>
    <property type="match status" value="1"/>
</dbReference>
<name>A0ABU0WUV4_9PSEU</name>
<dbReference type="Proteomes" id="UP001225605">
    <property type="component" value="Unassembled WGS sequence"/>
</dbReference>
<dbReference type="EMBL" id="NSDM01000002">
    <property type="protein sequence ID" value="MDQ2583631.1"/>
    <property type="molecule type" value="Genomic_DNA"/>
</dbReference>
<dbReference type="SUPFAM" id="SSF53756">
    <property type="entry name" value="UDP-Glycosyltransferase/glycogen phosphorylase"/>
    <property type="match status" value="1"/>
</dbReference>
<evidence type="ECO:0000259" key="1">
    <source>
        <dbReference type="Pfam" id="PF06722"/>
    </source>
</evidence>
<dbReference type="Gene3D" id="3.40.50.2000">
    <property type="entry name" value="Glycogen Phosphorylase B"/>
    <property type="match status" value="2"/>
</dbReference>
<keyword evidence="3" id="KW-1185">Reference proteome</keyword>
<accession>A0ABU0WUV4</accession>
<gene>
    <name evidence="2" type="ORF">CKY47_06455</name>
</gene>
<proteinExistence type="predicted"/>
<dbReference type="CDD" id="cd03784">
    <property type="entry name" value="GT1_Gtf-like"/>
    <property type="match status" value="1"/>
</dbReference>
<organism evidence="2 3">
    <name type="scientific">Saccharothrix yanglingensis</name>
    <dbReference type="NCBI Taxonomy" id="659496"/>
    <lineage>
        <taxon>Bacteria</taxon>
        <taxon>Bacillati</taxon>
        <taxon>Actinomycetota</taxon>
        <taxon>Actinomycetes</taxon>
        <taxon>Pseudonocardiales</taxon>
        <taxon>Pseudonocardiaceae</taxon>
        <taxon>Saccharothrix</taxon>
    </lineage>
</organism>
<dbReference type="InterPro" id="IPR050426">
    <property type="entry name" value="Glycosyltransferase_28"/>
</dbReference>
<dbReference type="RefSeq" id="WP_306744741.1">
    <property type="nucleotide sequence ID" value="NZ_NSDM01000002.1"/>
</dbReference>
<protein>
    <recommendedName>
        <fullName evidence="1">Erythromycin biosynthesis protein CIII-like C-terminal domain-containing protein</fullName>
    </recommendedName>
</protein>